<accession>G3I735</accession>
<keyword evidence="2 4" id="KW-0067">ATP-binding</keyword>
<dbReference type="GO" id="GO:0005524">
    <property type="term" value="F:ATP binding"/>
    <property type="evidence" value="ECO:0007669"/>
    <property type="project" value="UniProtKB-KW"/>
</dbReference>
<dbReference type="EMBL" id="KE668916">
    <property type="protein sequence ID" value="ERE83371.1"/>
    <property type="molecule type" value="Genomic_DNA"/>
</dbReference>
<evidence type="ECO:0000256" key="3">
    <source>
        <dbReference type="ARBA" id="ARBA00023186"/>
    </source>
</evidence>
<gene>
    <name evidence="6" type="ORF">H671_2g6758</name>
    <name evidence="5" type="ORF">I79_019317</name>
</gene>
<sequence length="75" mass="7996">MAVVKSLNPKAKVARVQAALAVNISTARGLQDVLRTNLGPKGTMTMLVSGAGDIKLTKDGNVLLHEMRIQTQQLL</sequence>
<dbReference type="GO" id="GO:0140662">
    <property type="term" value="F:ATP-dependent protein folding chaperone"/>
    <property type="evidence" value="ECO:0007669"/>
    <property type="project" value="InterPro"/>
</dbReference>
<reference evidence="5" key="2">
    <citation type="submission" date="2011-08" db="EMBL/GenBank/DDBJ databases">
        <title>The genomic sequence of the Chinese hamster ovary CHO-K1 cell line.</title>
        <authorList>
            <person name="Xu X."/>
            <person name="Nagarajan H."/>
            <person name="Lewis N.E."/>
            <person name="Pan S."/>
            <person name="Cai Z."/>
            <person name="Liu X."/>
            <person name="Chen W."/>
            <person name="Xie M."/>
            <person name="Wang W."/>
            <person name="Hammond S."/>
            <person name="Andersen M.R."/>
            <person name="Neff N."/>
            <person name="Passarelli B."/>
            <person name="Koh W."/>
            <person name="Fan C.H."/>
            <person name="Wang J."/>
            <person name="Gui Y."/>
            <person name="Lee K.H."/>
            <person name="Betenbaugh M.J."/>
            <person name="Quake S.R."/>
            <person name="Famili I."/>
            <person name="Palsson B.O."/>
            <person name="Wang J."/>
        </authorList>
    </citation>
    <scope>NUCLEOTIDE SEQUENCE</scope>
</reference>
<dbReference type="EMBL" id="JH001406">
    <property type="protein sequence ID" value="EGW07720.1"/>
    <property type="molecule type" value="Genomic_DNA"/>
</dbReference>
<evidence type="ECO:0000256" key="1">
    <source>
        <dbReference type="ARBA" id="ARBA00022741"/>
    </source>
</evidence>
<dbReference type="Pfam" id="PF00118">
    <property type="entry name" value="Cpn60_TCP1"/>
    <property type="match status" value="1"/>
</dbReference>
<dbReference type="InterPro" id="IPR002423">
    <property type="entry name" value="Cpn60/GroEL/TCP-1"/>
</dbReference>
<dbReference type="Proteomes" id="UP000001075">
    <property type="component" value="Unassembled WGS sequence"/>
</dbReference>
<dbReference type="PRINTS" id="PR00304">
    <property type="entry name" value="TCOMPLEXTCP1"/>
</dbReference>
<name>G3I735_CRIGR</name>
<protein>
    <submittedName>
        <fullName evidence="5">T-complex protein 1 subunit zeta</fullName>
    </submittedName>
</protein>
<dbReference type="STRING" id="10029.G3I735"/>
<dbReference type="Proteomes" id="UP000030759">
    <property type="component" value="Unassembled WGS sequence"/>
</dbReference>
<evidence type="ECO:0000313" key="6">
    <source>
        <dbReference type="EMBL" id="ERE83371.1"/>
    </source>
</evidence>
<evidence type="ECO:0000313" key="5">
    <source>
        <dbReference type="EMBL" id="EGW07720.1"/>
    </source>
</evidence>
<reference evidence="8" key="3">
    <citation type="journal article" date="2013" name="Nat. Biotechnol.">
        <title>Chinese hamster genome sequenced from sorted chromosomes.</title>
        <authorList>
            <person name="Brinkrolf K."/>
            <person name="Rupp O."/>
            <person name="Laux H."/>
            <person name="Kollin F."/>
            <person name="Ernst W."/>
            <person name="Linke B."/>
            <person name="Kofler R."/>
            <person name="Romand S."/>
            <person name="Hesse F."/>
            <person name="Budach W.E."/>
            <person name="Galosy S."/>
            <person name="Muller D."/>
            <person name="Noll T."/>
            <person name="Wienberg J."/>
            <person name="Jostock T."/>
            <person name="Leonard M."/>
            <person name="Grillari J."/>
            <person name="Tauch A."/>
            <person name="Goesmann A."/>
            <person name="Helk B."/>
            <person name="Mott J.E."/>
            <person name="Puhler A."/>
            <person name="Borth N."/>
        </authorList>
    </citation>
    <scope>NUCLEOTIDE SEQUENCE [LARGE SCALE GENOMIC DNA]</scope>
    <source>
        <strain evidence="8">17A/GY</strain>
    </source>
</reference>
<reference evidence="6" key="4">
    <citation type="submission" date="2013-03" db="EMBL/GenBank/DDBJ databases">
        <title>Chinese hamster genome sequenced from sorted chromosomes.</title>
        <authorList>
            <person name="Brinkrolf K."/>
            <person name="Rupp O."/>
            <person name="Laux H."/>
            <person name="Kollin F."/>
            <person name="Ernst W."/>
            <person name="Linke B."/>
            <person name="Kofler R."/>
            <person name="Romand S."/>
            <person name="Hesse F."/>
            <person name="Budach W.E."/>
            <person name="Galosy S."/>
            <person name="Muller D."/>
            <person name="Noll T."/>
            <person name="Wienberg J."/>
            <person name="Jostock T."/>
            <person name="Leonard M."/>
            <person name="Grillari J."/>
            <person name="Tauch A."/>
            <person name="Goesmann A."/>
            <person name="Helk B."/>
            <person name="Mott J.E."/>
            <person name="Puehler A."/>
            <person name="Borth N."/>
        </authorList>
    </citation>
    <scope>NUCLEOTIDE SEQUENCE</scope>
    <source>
        <strain evidence="6">17A/GY</strain>
    </source>
</reference>
<dbReference type="PANTHER" id="PTHR11353">
    <property type="entry name" value="CHAPERONIN"/>
    <property type="match status" value="1"/>
</dbReference>
<organism evidence="5 7">
    <name type="scientific">Cricetulus griseus</name>
    <name type="common">Chinese hamster</name>
    <name type="synonym">Cricetulus barabensis griseus</name>
    <dbReference type="NCBI Taxonomy" id="10029"/>
    <lineage>
        <taxon>Eukaryota</taxon>
        <taxon>Metazoa</taxon>
        <taxon>Chordata</taxon>
        <taxon>Craniata</taxon>
        <taxon>Vertebrata</taxon>
        <taxon>Euteleostomi</taxon>
        <taxon>Mammalia</taxon>
        <taxon>Eutheria</taxon>
        <taxon>Euarchontoglires</taxon>
        <taxon>Glires</taxon>
        <taxon>Rodentia</taxon>
        <taxon>Myomorpha</taxon>
        <taxon>Muroidea</taxon>
        <taxon>Cricetidae</taxon>
        <taxon>Cricetinae</taxon>
        <taxon>Cricetulus</taxon>
    </lineage>
</organism>
<evidence type="ECO:0000256" key="4">
    <source>
        <dbReference type="RuleBase" id="RU004187"/>
    </source>
</evidence>
<dbReference type="SUPFAM" id="SSF48592">
    <property type="entry name" value="GroEL equatorial domain-like"/>
    <property type="match status" value="1"/>
</dbReference>
<dbReference type="InterPro" id="IPR017998">
    <property type="entry name" value="Chaperone_TCP-1"/>
</dbReference>
<reference evidence="7" key="1">
    <citation type="journal article" date="2011" name="Nat. Biotechnol.">
        <title>The genomic sequence of the Chinese hamster ovary (CHO)-K1 cell line.</title>
        <authorList>
            <person name="Xu X."/>
            <person name="Nagarajan H."/>
            <person name="Lewis N.E."/>
            <person name="Pan S."/>
            <person name="Cai Z."/>
            <person name="Liu X."/>
            <person name="Chen W."/>
            <person name="Xie M."/>
            <person name="Wang W."/>
            <person name="Hammond S."/>
            <person name="Andersen M.R."/>
            <person name="Neff N."/>
            <person name="Passarelli B."/>
            <person name="Koh W."/>
            <person name="Fan H.C."/>
            <person name="Wang J."/>
            <person name="Gui Y."/>
            <person name="Lee K.H."/>
            <person name="Betenbaugh M.J."/>
            <person name="Quake S.R."/>
            <person name="Famili I."/>
            <person name="Palsson B.O."/>
            <person name="Wang J."/>
        </authorList>
    </citation>
    <scope>NUCLEOTIDE SEQUENCE [LARGE SCALE GENOMIC DNA]</scope>
    <source>
        <strain evidence="7">CHO K1 cell line</strain>
    </source>
</reference>
<evidence type="ECO:0000313" key="8">
    <source>
        <dbReference type="Proteomes" id="UP000030759"/>
    </source>
</evidence>
<proteinExistence type="inferred from homology"/>
<dbReference type="AlphaFoldDB" id="G3I735"/>
<dbReference type="Gene3D" id="1.10.560.10">
    <property type="entry name" value="GroEL-like equatorial domain"/>
    <property type="match status" value="1"/>
</dbReference>
<dbReference type="InterPro" id="IPR027413">
    <property type="entry name" value="GROEL-like_equatorial_sf"/>
</dbReference>
<keyword evidence="1 4" id="KW-0547">Nucleotide-binding</keyword>
<keyword evidence="3 4" id="KW-0143">Chaperone</keyword>
<evidence type="ECO:0000256" key="2">
    <source>
        <dbReference type="ARBA" id="ARBA00022840"/>
    </source>
</evidence>
<comment type="similarity">
    <text evidence="4">Belongs to the TCP-1 chaperonin family.</text>
</comment>
<evidence type="ECO:0000313" key="7">
    <source>
        <dbReference type="Proteomes" id="UP000001075"/>
    </source>
</evidence>